<dbReference type="PANTHER" id="PTHR45527">
    <property type="entry name" value="NONRIBOSOMAL PEPTIDE SYNTHETASE"/>
    <property type="match status" value="1"/>
</dbReference>
<dbReference type="GO" id="GO:0031177">
    <property type="term" value="F:phosphopantetheine binding"/>
    <property type="evidence" value="ECO:0007669"/>
    <property type="project" value="TreeGrafter"/>
</dbReference>
<dbReference type="PANTHER" id="PTHR45527:SF10">
    <property type="entry name" value="PYOCHELIN SYNTHASE PCHF"/>
    <property type="match status" value="1"/>
</dbReference>
<dbReference type="GO" id="GO:0005737">
    <property type="term" value="C:cytoplasm"/>
    <property type="evidence" value="ECO:0007669"/>
    <property type="project" value="TreeGrafter"/>
</dbReference>
<dbReference type="GO" id="GO:0043041">
    <property type="term" value="P:amino acid activation for nonribosomal peptide biosynthetic process"/>
    <property type="evidence" value="ECO:0007669"/>
    <property type="project" value="TreeGrafter"/>
</dbReference>
<keyword evidence="4" id="KW-1185">Reference proteome</keyword>
<evidence type="ECO:0000313" key="3">
    <source>
        <dbReference type="EMBL" id="CAJ1408782.1"/>
    </source>
</evidence>
<proteinExistence type="predicted"/>
<dbReference type="GO" id="GO:0044550">
    <property type="term" value="P:secondary metabolite biosynthetic process"/>
    <property type="evidence" value="ECO:0007669"/>
    <property type="project" value="TreeGrafter"/>
</dbReference>
<name>A0AA36JM62_9DINO</name>
<dbReference type="InterPro" id="IPR020845">
    <property type="entry name" value="AMP-binding_CS"/>
</dbReference>
<comment type="caution">
    <text evidence="3">The sequence shown here is derived from an EMBL/GenBank/DDBJ whole genome shotgun (WGS) entry which is preliminary data.</text>
</comment>
<dbReference type="PROSITE" id="PS00455">
    <property type="entry name" value="AMP_BINDING"/>
    <property type="match status" value="1"/>
</dbReference>
<reference evidence="3" key="1">
    <citation type="submission" date="2023-08" db="EMBL/GenBank/DDBJ databases">
        <authorList>
            <person name="Chen Y."/>
            <person name="Shah S."/>
            <person name="Dougan E. K."/>
            <person name="Thang M."/>
            <person name="Chan C."/>
        </authorList>
    </citation>
    <scope>NUCLEOTIDE SEQUENCE</scope>
</reference>
<dbReference type="AlphaFoldDB" id="A0AA36JM62"/>
<keyword evidence="1" id="KW-0436">Ligase</keyword>
<dbReference type="InterPro" id="IPR000873">
    <property type="entry name" value="AMP-dep_synth/lig_dom"/>
</dbReference>
<evidence type="ECO:0000256" key="1">
    <source>
        <dbReference type="ARBA" id="ARBA00022598"/>
    </source>
</evidence>
<feature type="domain" description="AMP-dependent synthetase/ligase" evidence="2">
    <location>
        <begin position="383"/>
        <end position="689"/>
    </location>
</feature>
<dbReference type="SUPFAM" id="SSF52777">
    <property type="entry name" value="CoA-dependent acyltransferases"/>
    <property type="match status" value="1"/>
</dbReference>
<dbReference type="InterPro" id="IPR020459">
    <property type="entry name" value="AMP-binding"/>
</dbReference>
<dbReference type="Gene3D" id="3.40.50.980">
    <property type="match status" value="2"/>
</dbReference>
<dbReference type="GO" id="GO:0016874">
    <property type="term" value="F:ligase activity"/>
    <property type="evidence" value="ECO:0007669"/>
    <property type="project" value="UniProtKB-KW"/>
</dbReference>
<evidence type="ECO:0000313" key="4">
    <source>
        <dbReference type="Proteomes" id="UP001178507"/>
    </source>
</evidence>
<dbReference type="SUPFAM" id="SSF56801">
    <property type="entry name" value="Acetyl-CoA synthetase-like"/>
    <property type="match status" value="1"/>
</dbReference>
<gene>
    <name evidence="3" type="ORF">EVOR1521_LOCUS30040</name>
</gene>
<dbReference type="Gene3D" id="3.30.559.30">
    <property type="entry name" value="Nonribosomal peptide synthetase, condensation domain"/>
    <property type="match status" value="1"/>
</dbReference>
<accession>A0AA36JM62</accession>
<dbReference type="PRINTS" id="PR00154">
    <property type="entry name" value="AMPBINDING"/>
</dbReference>
<dbReference type="EMBL" id="CAUJNA010003732">
    <property type="protein sequence ID" value="CAJ1408782.1"/>
    <property type="molecule type" value="Genomic_DNA"/>
</dbReference>
<dbReference type="Proteomes" id="UP001178507">
    <property type="component" value="Unassembled WGS sequence"/>
</dbReference>
<dbReference type="Pfam" id="PF00501">
    <property type="entry name" value="AMP-binding"/>
    <property type="match status" value="1"/>
</dbReference>
<sequence length="696" mass="76447">MLAEVQDPTAYSSWELPCSDLRGASDADLDLHKLRETCQGSDGLWDLRAARLPGGVVRLMARVELIALDAGSVLQLAKYLDALYEGSLPAEGLPKDVFSEAMQLAVKTPPLTDSWKRRAQALPGPPAVPRIHMPKEVDIRRIWGALSSDTWQAFLALCRQHGLTPSAALTCCFQDVLRCHTGHSKDFTLNMTLTKRFELAAELGATGLVGDFTNCHLIACRPGPTFLHRALDLQEQVATAISEPCCGIELQQEVRRCHGDGTMLFDVVVTSLLAYGPWKPESLPHLGVKYAVTQTPQVSLDFQFMEQLDNVLLLSMDVAAHVVPLKWAQTVMQELETHLAQAVCSSFLGQILPQDPRRPHASFEAKEAAGGRLETSVLKTIHKHGLRNAVVEAASGKYLRYNDMGHLVAYFAQELRKQPLEKELSAVVMQKGWEQVLAILLAGGAYVPVNASNPDSYVKDIVEESGARCIMTQPFLRRRACEWAGAHVAILEVKEHFSALEPCCTFQDCNDLAYVIYTSGSTGKPKGVAIQHKAALNTCKEVNALLQLSKEDVCFGLASLSFDLSVWDIFGTLSAGAALVLCGADDTENPHSWKKALEEHSVTIWNSVPMAFQLLTHYQGGGALHFPRAALLSGDWIPVKLCRENWQRCRLICLGGATEASIWSNFHEVLTAPEEDQVSIPYGRALHNQRRTSGDA</sequence>
<organism evidence="3 4">
    <name type="scientific">Effrenium voratum</name>
    <dbReference type="NCBI Taxonomy" id="2562239"/>
    <lineage>
        <taxon>Eukaryota</taxon>
        <taxon>Sar</taxon>
        <taxon>Alveolata</taxon>
        <taxon>Dinophyceae</taxon>
        <taxon>Suessiales</taxon>
        <taxon>Symbiodiniaceae</taxon>
        <taxon>Effrenium</taxon>
    </lineage>
</organism>
<evidence type="ECO:0000259" key="2">
    <source>
        <dbReference type="Pfam" id="PF00501"/>
    </source>
</evidence>
<protein>
    <recommendedName>
        <fullName evidence="2">AMP-dependent synthetase/ligase domain-containing protein</fullName>
    </recommendedName>
</protein>